<feature type="transmembrane region" description="Helical" evidence="5">
    <location>
        <begin position="401"/>
        <end position="420"/>
    </location>
</feature>
<dbReference type="PROSITE" id="PS50850">
    <property type="entry name" value="MFS"/>
    <property type="match status" value="1"/>
</dbReference>
<feature type="transmembrane region" description="Helical" evidence="5">
    <location>
        <begin position="102"/>
        <end position="123"/>
    </location>
</feature>
<dbReference type="AlphaFoldDB" id="A0A7W3W4V4"/>
<feature type="transmembrane region" description="Helical" evidence="5">
    <location>
        <begin position="356"/>
        <end position="380"/>
    </location>
</feature>
<dbReference type="Gene3D" id="1.20.1250.20">
    <property type="entry name" value="MFS general substrate transporter like domains"/>
    <property type="match status" value="1"/>
</dbReference>
<keyword evidence="4 5" id="KW-0472">Membrane</keyword>
<feature type="domain" description="Major facilitator superfamily (MFS) profile" evidence="6">
    <location>
        <begin position="11"/>
        <end position="481"/>
    </location>
</feature>
<feature type="transmembrane region" description="Helical" evidence="5">
    <location>
        <begin position="263"/>
        <end position="284"/>
    </location>
</feature>
<dbReference type="RefSeq" id="WP_182895164.1">
    <property type="nucleotide sequence ID" value="NZ_JACGZW010000013.1"/>
</dbReference>
<name>A0A7W3W4V4_9PSEU</name>
<dbReference type="GO" id="GO:0005886">
    <property type="term" value="C:plasma membrane"/>
    <property type="evidence" value="ECO:0007669"/>
    <property type="project" value="UniProtKB-SubCell"/>
</dbReference>
<dbReference type="Pfam" id="PF07690">
    <property type="entry name" value="MFS_1"/>
    <property type="match status" value="1"/>
</dbReference>
<dbReference type="PANTHER" id="PTHR42718">
    <property type="entry name" value="MAJOR FACILITATOR SUPERFAMILY MULTIDRUG TRANSPORTER MFSC"/>
    <property type="match status" value="1"/>
</dbReference>
<keyword evidence="8" id="KW-1185">Reference proteome</keyword>
<organism evidence="7 8">
    <name type="scientific">Amycolatopsis dendrobii</name>
    <dbReference type="NCBI Taxonomy" id="2760662"/>
    <lineage>
        <taxon>Bacteria</taxon>
        <taxon>Bacillati</taxon>
        <taxon>Actinomycetota</taxon>
        <taxon>Actinomycetes</taxon>
        <taxon>Pseudonocardiales</taxon>
        <taxon>Pseudonocardiaceae</taxon>
        <taxon>Amycolatopsis</taxon>
    </lineage>
</organism>
<feature type="transmembrane region" description="Helical" evidence="5">
    <location>
        <begin position="197"/>
        <end position="216"/>
    </location>
</feature>
<dbReference type="InterPro" id="IPR020846">
    <property type="entry name" value="MFS_dom"/>
</dbReference>
<dbReference type="PRINTS" id="PR01036">
    <property type="entry name" value="TCRTETB"/>
</dbReference>
<feature type="transmembrane region" description="Helical" evidence="5">
    <location>
        <begin position="49"/>
        <end position="69"/>
    </location>
</feature>
<proteinExistence type="predicted"/>
<sequence length="495" mass="49639">MTPAGPRRWWVLSALCLTLFMTVLDNTVVNVAIPSIVEQLGATTADVQWMVNAYTVAVGSLAVAAGGIGDRVGYRAMWLAGLALFAGFSVLAVTAGEPVQLIVARAGMGVGGACVVPATLAVLTRVFSERDRPRAIGIWTAVAAGGQALGPLLGGALLARFPWQAVFALNIPIAVLCLVFARTWVPEFRGPGGRPDVAGALLSAAAMVGIGWAVIAAPGRGWTAPEVPASLVLGAALLAAFVRQEKRAREPMLDMALFRVPAFRLSVVTSLLAAFGLAGSIFLLTQHLQFDFGYSPLDAGVRTLPMAAGLLVCGSLVSARVGARLGAARGITAGMTLAAAGLAAIALVPLSAGYPALAPGLLAAGCGLGIAGPLVANALLGSVPPEQTGAASGTQGMLHETGASLGVAVLGAVSAALFTARLPGDLEAGSLAEALARARSGGQAEHARSAFAGAISAAQLTGAGLVLLCGAVAWFLPRTEPAVAAGQTTNTGGQQ</sequence>
<dbReference type="Proteomes" id="UP000526734">
    <property type="component" value="Unassembled WGS sequence"/>
</dbReference>
<keyword evidence="2 5" id="KW-0812">Transmembrane</keyword>
<feature type="transmembrane region" description="Helical" evidence="5">
    <location>
        <begin position="222"/>
        <end position="242"/>
    </location>
</feature>
<evidence type="ECO:0000256" key="2">
    <source>
        <dbReference type="ARBA" id="ARBA00022692"/>
    </source>
</evidence>
<protein>
    <submittedName>
        <fullName evidence="7">MFS transporter</fullName>
    </submittedName>
</protein>
<evidence type="ECO:0000256" key="3">
    <source>
        <dbReference type="ARBA" id="ARBA00022989"/>
    </source>
</evidence>
<evidence type="ECO:0000259" key="6">
    <source>
        <dbReference type="PROSITE" id="PS50850"/>
    </source>
</evidence>
<dbReference type="EMBL" id="JACGZW010000013">
    <property type="protein sequence ID" value="MBB1158407.1"/>
    <property type="molecule type" value="Genomic_DNA"/>
</dbReference>
<comment type="caution">
    <text evidence="7">The sequence shown here is derived from an EMBL/GenBank/DDBJ whole genome shotgun (WGS) entry which is preliminary data.</text>
</comment>
<feature type="transmembrane region" description="Helical" evidence="5">
    <location>
        <begin position="450"/>
        <end position="476"/>
    </location>
</feature>
<evidence type="ECO:0000313" key="8">
    <source>
        <dbReference type="Proteomes" id="UP000526734"/>
    </source>
</evidence>
<evidence type="ECO:0000313" key="7">
    <source>
        <dbReference type="EMBL" id="MBB1158407.1"/>
    </source>
</evidence>
<comment type="subcellular location">
    <subcellularLocation>
        <location evidence="1">Cell membrane</location>
        <topology evidence="1">Multi-pass membrane protein</topology>
    </subcellularLocation>
</comment>
<reference evidence="7 8" key="1">
    <citation type="submission" date="2020-08" db="EMBL/GenBank/DDBJ databases">
        <title>Amycolatopsis sp. nov. DR6-1 isolated from Dendrobium heterocarpum.</title>
        <authorList>
            <person name="Tedsree N."/>
            <person name="Kuncharoen N."/>
            <person name="Likhitwitayawuid K."/>
            <person name="Tanasupawat S."/>
        </authorList>
    </citation>
    <scope>NUCLEOTIDE SEQUENCE [LARGE SCALE GENOMIC DNA]</scope>
    <source>
        <strain evidence="7 8">DR6-1</strain>
    </source>
</reference>
<keyword evidence="3 5" id="KW-1133">Transmembrane helix</keyword>
<dbReference type="GO" id="GO:0022857">
    <property type="term" value="F:transmembrane transporter activity"/>
    <property type="evidence" value="ECO:0007669"/>
    <property type="project" value="InterPro"/>
</dbReference>
<gene>
    <name evidence="7" type="ORF">H4281_35115</name>
</gene>
<dbReference type="SUPFAM" id="SSF103473">
    <property type="entry name" value="MFS general substrate transporter"/>
    <property type="match status" value="1"/>
</dbReference>
<dbReference type="PANTHER" id="PTHR42718:SF42">
    <property type="entry name" value="EXPORT PROTEIN"/>
    <property type="match status" value="1"/>
</dbReference>
<feature type="transmembrane region" description="Helical" evidence="5">
    <location>
        <begin position="330"/>
        <end position="350"/>
    </location>
</feature>
<dbReference type="Gene3D" id="1.20.1720.10">
    <property type="entry name" value="Multidrug resistance protein D"/>
    <property type="match status" value="1"/>
</dbReference>
<feature type="transmembrane region" description="Helical" evidence="5">
    <location>
        <begin position="165"/>
        <end position="185"/>
    </location>
</feature>
<feature type="transmembrane region" description="Helical" evidence="5">
    <location>
        <begin position="76"/>
        <end position="96"/>
    </location>
</feature>
<evidence type="ECO:0000256" key="4">
    <source>
        <dbReference type="ARBA" id="ARBA00023136"/>
    </source>
</evidence>
<evidence type="ECO:0000256" key="1">
    <source>
        <dbReference type="ARBA" id="ARBA00004651"/>
    </source>
</evidence>
<accession>A0A7W3W4V4</accession>
<dbReference type="CDD" id="cd17321">
    <property type="entry name" value="MFS_MMR_MDR_like"/>
    <property type="match status" value="1"/>
</dbReference>
<dbReference type="InterPro" id="IPR011701">
    <property type="entry name" value="MFS"/>
</dbReference>
<evidence type="ECO:0000256" key="5">
    <source>
        <dbReference type="SAM" id="Phobius"/>
    </source>
</evidence>
<dbReference type="InterPro" id="IPR036259">
    <property type="entry name" value="MFS_trans_sf"/>
</dbReference>
<feature type="transmembrane region" description="Helical" evidence="5">
    <location>
        <begin position="304"/>
        <end position="323"/>
    </location>
</feature>
<feature type="transmembrane region" description="Helical" evidence="5">
    <location>
        <begin position="135"/>
        <end position="159"/>
    </location>
</feature>